<proteinExistence type="predicted"/>
<reference evidence="2 3" key="1">
    <citation type="submission" date="2018-05" db="EMBL/GenBank/DDBJ databases">
        <title>Genomic Encyclopedia of Type Strains, Phase IV (KMG-IV): sequencing the most valuable type-strain genomes for metagenomic binning, comparative biology and taxonomic classification.</title>
        <authorList>
            <person name="Goeker M."/>
        </authorList>
    </citation>
    <scope>NUCLEOTIDE SEQUENCE [LARGE SCALE GENOMIC DNA]</scope>
    <source>
        <strain evidence="2 3">DSM 28816</strain>
    </source>
</reference>
<evidence type="ECO:0000313" key="3">
    <source>
        <dbReference type="Proteomes" id="UP000247523"/>
    </source>
</evidence>
<name>A0A318EHK0_9FIRM</name>
<dbReference type="AlphaFoldDB" id="A0A318EHK0"/>
<feature type="non-terminal residue" evidence="2">
    <location>
        <position position="1"/>
    </location>
</feature>
<gene>
    <name evidence="2" type="ORF">C8E03_1421</name>
</gene>
<dbReference type="Proteomes" id="UP000247523">
    <property type="component" value="Unassembled WGS sequence"/>
</dbReference>
<dbReference type="EMBL" id="QICS01000042">
    <property type="protein sequence ID" value="PXV83879.1"/>
    <property type="molecule type" value="Genomic_DNA"/>
</dbReference>
<accession>A0A318EHK0</accession>
<protein>
    <submittedName>
        <fullName evidence="2">RHS repeat-associated protein</fullName>
    </submittedName>
</protein>
<dbReference type="Gene3D" id="2.180.10.10">
    <property type="entry name" value="RHS repeat-associated core"/>
    <property type="match status" value="1"/>
</dbReference>
<dbReference type="InterPro" id="IPR032869">
    <property type="entry name" value="WHH_dom_containing"/>
</dbReference>
<sequence length="223" mass="24823">FTQEDTYRGDGLNLYAYCANNPVSYVDPSGNICETAANRIMDKVAQGQAGKNEQKKLSAYLRNKQNKGGLTSQEQEVAKKLGVNGGNKSSGRSYTSSADIPKDILNTKPKNSPDVKKWYDKGGKISVDTDGTWTYNDWEGNKVSYPDGYPNFKAAGMVNQEADVGPFQGRNKDFQTAKDLGYIKSEDGTWHHHQDGKTLQDVNTIFHDRFRHRGGISKMKNNN</sequence>
<evidence type="ECO:0000313" key="2">
    <source>
        <dbReference type="EMBL" id="PXV83879.1"/>
    </source>
</evidence>
<dbReference type="RefSeq" id="WP_207657831.1">
    <property type="nucleotide sequence ID" value="NZ_QICS01000042.1"/>
</dbReference>
<organism evidence="2 3">
    <name type="scientific">Lachnotalea glycerini</name>
    <dbReference type="NCBI Taxonomy" id="1763509"/>
    <lineage>
        <taxon>Bacteria</taxon>
        <taxon>Bacillati</taxon>
        <taxon>Bacillota</taxon>
        <taxon>Clostridia</taxon>
        <taxon>Lachnospirales</taxon>
        <taxon>Lachnospiraceae</taxon>
        <taxon>Lachnotalea</taxon>
    </lineage>
</organism>
<dbReference type="Pfam" id="PF14414">
    <property type="entry name" value="WHH"/>
    <property type="match status" value="1"/>
</dbReference>
<comment type="caution">
    <text evidence="2">The sequence shown here is derived from an EMBL/GenBank/DDBJ whole genome shotgun (WGS) entry which is preliminary data.</text>
</comment>
<feature type="region of interest" description="Disordered" evidence="1">
    <location>
        <begin position="81"/>
        <end position="109"/>
    </location>
</feature>
<evidence type="ECO:0000256" key="1">
    <source>
        <dbReference type="SAM" id="MobiDB-lite"/>
    </source>
</evidence>
<feature type="compositionally biased region" description="Polar residues" evidence="1">
    <location>
        <begin position="86"/>
        <end position="98"/>
    </location>
</feature>